<organism evidence="2 3">
    <name type="scientific">Nocardia macrotermitis</name>
    <dbReference type="NCBI Taxonomy" id="2585198"/>
    <lineage>
        <taxon>Bacteria</taxon>
        <taxon>Bacillati</taxon>
        <taxon>Actinomycetota</taxon>
        <taxon>Actinomycetes</taxon>
        <taxon>Mycobacteriales</taxon>
        <taxon>Nocardiaceae</taxon>
        <taxon>Nocardia</taxon>
    </lineage>
</organism>
<reference evidence="2 3" key="1">
    <citation type="submission" date="2019-10" db="EMBL/GenBank/DDBJ databases">
        <title>Nocardia macrotermitis sp. nov. and Nocardia aurantia sp. nov., isolated from the gut of fungus growing-termite Macrotermes natalensis.</title>
        <authorList>
            <person name="Benndorf R."/>
            <person name="Schwitalla J."/>
            <person name="Martin K."/>
            <person name="De Beer W."/>
            <person name="Kaster A.-K."/>
            <person name="Vollmers J."/>
            <person name="Poulsen M."/>
            <person name="Beemelmanns C."/>
        </authorList>
    </citation>
    <scope>NUCLEOTIDE SEQUENCE [LARGE SCALE GENOMIC DNA]</scope>
    <source>
        <strain evidence="2 3">RB20</strain>
    </source>
</reference>
<evidence type="ECO:0000313" key="2">
    <source>
        <dbReference type="EMBL" id="MQY20623.1"/>
    </source>
</evidence>
<gene>
    <name evidence="2" type="ORF">NRB20_37300</name>
</gene>
<name>A0A7K0D4E4_9NOCA</name>
<keyword evidence="3" id="KW-1185">Reference proteome</keyword>
<dbReference type="InterPro" id="IPR029016">
    <property type="entry name" value="GAF-like_dom_sf"/>
</dbReference>
<accession>A0A7K0D4E4</accession>
<comment type="caution">
    <text evidence="2">The sequence shown here is derived from an EMBL/GenBank/DDBJ whole genome shotgun (WGS) entry which is preliminary data.</text>
</comment>
<protein>
    <recommendedName>
        <fullName evidence="4">IclR-ED domain-containing protein</fullName>
    </recommendedName>
</protein>
<dbReference type="RefSeq" id="WP_153411358.1">
    <property type="nucleotide sequence ID" value="NZ_WEGK01000007.1"/>
</dbReference>
<dbReference type="AlphaFoldDB" id="A0A7K0D4E4"/>
<dbReference type="Proteomes" id="UP000438448">
    <property type="component" value="Unassembled WGS sequence"/>
</dbReference>
<evidence type="ECO:0000313" key="3">
    <source>
        <dbReference type="Proteomes" id="UP000438448"/>
    </source>
</evidence>
<sequence length="80" mass="8347">MTSLTSDARSTIGSPNNAAESRPVAAISAPILDEHGHAALLLSVHPLVELSPERIDTIGRRLVETATAISAGPPASRVRR</sequence>
<dbReference type="SUPFAM" id="SSF55781">
    <property type="entry name" value="GAF domain-like"/>
    <property type="match status" value="1"/>
</dbReference>
<feature type="compositionally biased region" description="Polar residues" evidence="1">
    <location>
        <begin position="1"/>
        <end position="19"/>
    </location>
</feature>
<evidence type="ECO:0000256" key="1">
    <source>
        <dbReference type="SAM" id="MobiDB-lite"/>
    </source>
</evidence>
<proteinExistence type="predicted"/>
<evidence type="ECO:0008006" key="4">
    <source>
        <dbReference type="Google" id="ProtNLM"/>
    </source>
</evidence>
<feature type="region of interest" description="Disordered" evidence="1">
    <location>
        <begin position="1"/>
        <end position="23"/>
    </location>
</feature>
<dbReference type="EMBL" id="WEGK01000007">
    <property type="protein sequence ID" value="MQY20623.1"/>
    <property type="molecule type" value="Genomic_DNA"/>
</dbReference>
<dbReference type="Gene3D" id="3.30.450.40">
    <property type="match status" value="1"/>
</dbReference>